<dbReference type="SMART" id="SM00225">
    <property type="entry name" value="BTB"/>
    <property type="match status" value="1"/>
</dbReference>
<dbReference type="InterPro" id="IPR000210">
    <property type="entry name" value="BTB/POZ_dom"/>
</dbReference>
<sequence length="256" mass="29204">MASPPTFNLNAEILGNEIVTIHVGPKRKSFTIHKKLLCERSSYFQKAFAGGFKEGAEGVMYMDEEDAGTFDNLINWIYRDQLPSFPSKDFEDSVDGWCEFAGTIMAPLFFMAEKFCINELCNKIMDEFQDGDLRSGVAPDLEEITTAYADTHEKSKLRKYCAMMTIYTVAFMGENSKYRREIVEDGLLSELLKSTPDFATDFTILQCTYGFRFRAPKNTDPRRRTGSRSFGQCFFHTHSKGEVCHLGPEKKTKEKV</sequence>
<reference evidence="2 3" key="1">
    <citation type="submission" date="2018-05" db="EMBL/GenBank/DDBJ databases">
        <title>Genome sequencing and assembly of the regulated plant pathogen Lachnellula willkommii and related sister species for the development of diagnostic species identification markers.</title>
        <authorList>
            <person name="Giroux E."/>
            <person name="Bilodeau G."/>
        </authorList>
    </citation>
    <scope>NUCLEOTIDE SEQUENCE [LARGE SCALE GENOMIC DNA]</scope>
    <source>
        <strain evidence="2 3">CBS 172.35</strain>
    </source>
</reference>
<evidence type="ECO:0000259" key="1">
    <source>
        <dbReference type="PROSITE" id="PS50097"/>
    </source>
</evidence>
<organism evidence="2 3">
    <name type="scientific">Lachnellula willkommii</name>
    <dbReference type="NCBI Taxonomy" id="215461"/>
    <lineage>
        <taxon>Eukaryota</taxon>
        <taxon>Fungi</taxon>
        <taxon>Dikarya</taxon>
        <taxon>Ascomycota</taxon>
        <taxon>Pezizomycotina</taxon>
        <taxon>Leotiomycetes</taxon>
        <taxon>Helotiales</taxon>
        <taxon>Lachnaceae</taxon>
        <taxon>Lachnellula</taxon>
    </lineage>
</organism>
<dbReference type="PROSITE" id="PS50097">
    <property type="entry name" value="BTB"/>
    <property type="match status" value="1"/>
</dbReference>
<dbReference type="Gene3D" id="3.30.710.10">
    <property type="entry name" value="Potassium Channel Kv1.1, Chain A"/>
    <property type="match status" value="1"/>
</dbReference>
<proteinExistence type="predicted"/>
<gene>
    <name evidence="2" type="ORF">LAWI1_G007187</name>
</gene>
<dbReference type="EMBL" id="QGML01001451">
    <property type="protein sequence ID" value="TVY89015.1"/>
    <property type="molecule type" value="Genomic_DNA"/>
</dbReference>
<evidence type="ECO:0000313" key="2">
    <source>
        <dbReference type="EMBL" id="TVY89015.1"/>
    </source>
</evidence>
<evidence type="ECO:0000313" key="3">
    <source>
        <dbReference type="Proteomes" id="UP000315522"/>
    </source>
</evidence>
<comment type="caution">
    <text evidence="2">The sequence shown here is derived from an EMBL/GenBank/DDBJ whole genome shotgun (WGS) entry which is preliminary data.</text>
</comment>
<dbReference type="Pfam" id="PF00651">
    <property type="entry name" value="BTB"/>
    <property type="match status" value="1"/>
</dbReference>
<feature type="domain" description="BTB" evidence="1">
    <location>
        <begin position="17"/>
        <end position="86"/>
    </location>
</feature>
<keyword evidence="3" id="KW-1185">Reference proteome</keyword>
<dbReference type="InterPro" id="IPR011333">
    <property type="entry name" value="SKP1/BTB/POZ_sf"/>
</dbReference>
<dbReference type="CDD" id="cd18186">
    <property type="entry name" value="BTB_POZ_ZBTB_KLHL-like"/>
    <property type="match status" value="1"/>
</dbReference>
<protein>
    <recommendedName>
        <fullName evidence="1">BTB domain-containing protein</fullName>
    </recommendedName>
</protein>
<dbReference type="AlphaFoldDB" id="A0A559M7S6"/>
<name>A0A559M7S6_9HELO</name>
<dbReference type="Proteomes" id="UP000315522">
    <property type="component" value="Unassembled WGS sequence"/>
</dbReference>
<dbReference type="PANTHER" id="PTHR47843">
    <property type="entry name" value="BTB DOMAIN-CONTAINING PROTEIN-RELATED"/>
    <property type="match status" value="1"/>
</dbReference>
<dbReference type="SUPFAM" id="SSF54695">
    <property type="entry name" value="POZ domain"/>
    <property type="match status" value="1"/>
</dbReference>
<accession>A0A559M7S6</accession>